<evidence type="ECO:0000313" key="3">
    <source>
        <dbReference type="Proteomes" id="UP000325313"/>
    </source>
</evidence>
<comment type="caution">
    <text evidence="2">The sequence shown here is derived from an EMBL/GenBank/DDBJ whole genome shotgun (WGS) entry which is preliminary data.</text>
</comment>
<evidence type="ECO:0000256" key="1">
    <source>
        <dbReference type="SAM" id="MobiDB-lite"/>
    </source>
</evidence>
<reference evidence="2 3" key="1">
    <citation type="submission" date="2019-05" db="EMBL/GenBank/DDBJ databases">
        <title>Emergence of the Ug99 lineage of the wheat stem rust pathogen through somatic hybridization.</title>
        <authorList>
            <person name="Li F."/>
            <person name="Upadhyaya N.M."/>
            <person name="Sperschneider J."/>
            <person name="Matny O."/>
            <person name="Nguyen-Phuc H."/>
            <person name="Mago R."/>
            <person name="Raley C."/>
            <person name="Miller M.E."/>
            <person name="Silverstein K.A.T."/>
            <person name="Henningsen E."/>
            <person name="Hirsch C.D."/>
            <person name="Visser B."/>
            <person name="Pretorius Z.A."/>
            <person name="Steffenson B.J."/>
            <person name="Schwessinger B."/>
            <person name="Dodds P.N."/>
            <person name="Figueroa M."/>
        </authorList>
    </citation>
    <scope>NUCLEOTIDE SEQUENCE [LARGE SCALE GENOMIC DNA]</scope>
    <source>
        <strain evidence="2 3">Ug99</strain>
    </source>
</reference>
<name>A0A5B0PQ58_PUCGR</name>
<evidence type="ECO:0000313" key="2">
    <source>
        <dbReference type="EMBL" id="KAA1102678.1"/>
    </source>
</evidence>
<gene>
    <name evidence="2" type="ORF">PGTUg99_030642</name>
</gene>
<dbReference type="AlphaFoldDB" id="A0A5B0PQ58"/>
<feature type="region of interest" description="Disordered" evidence="1">
    <location>
        <begin position="49"/>
        <end position="68"/>
    </location>
</feature>
<sequence length="161" mass="17771">MPAGTGRRRNQPCRPAGIVTAPFLTATAFQSAIDWSSARNSYDAGEISRTAGGRERAVQPPSSDCNGPSVPILKPDWASARMSTVYNTYPIENFSIYLMPKQPAPVYAACQSELLPSVFEEEEDEDEVDITILKMVKNVKDFKQLEVLFSLEITQVQVIKA</sequence>
<organism evidence="2 3">
    <name type="scientific">Puccinia graminis f. sp. tritici</name>
    <dbReference type="NCBI Taxonomy" id="56615"/>
    <lineage>
        <taxon>Eukaryota</taxon>
        <taxon>Fungi</taxon>
        <taxon>Dikarya</taxon>
        <taxon>Basidiomycota</taxon>
        <taxon>Pucciniomycotina</taxon>
        <taxon>Pucciniomycetes</taxon>
        <taxon>Pucciniales</taxon>
        <taxon>Pucciniaceae</taxon>
        <taxon>Puccinia</taxon>
    </lineage>
</organism>
<protein>
    <submittedName>
        <fullName evidence="2">Uncharacterized protein</fullName>
    </submittedName>
</protein>
<dbReference type="EMBL" id="VDEP01000337">
    <property type="protein sequence ID" value="KAA1102678.1"/>
    <property type="molecule type" value="Genomic_DNA"/>
</dbReference>
<accession>A0A5B0PQ58</accession>
<proteinExistence type="predicted"/>
<dbReference type="Proteomes" id="UP000325313">
    <property type="component" value="Unassembled WGS sequence"/>
</dbReference>